<feature type="region of interest" description="Disordered" evidence="10">
    <location>
        <begin position="89"/>
        <end position="123"/>
    </location>
</feature>
<keyword evidence="3" id="KW-0813">Transport</keyword>
<comment type="similarity">
    <text evidence="2">Belongs to the YajC family.</text>
</comment>
<comment type="caution">
    <text evidence="12">The sequence shown here is derived from an EMBL/GenBank/DDBJ whole genome shotgun (WGS) entry which is preliminary data.</text>
</comment>
<dbReference type="NCBIfam" id="TIGR00739">
    <property type="entry name" value="yajC"/>
    <property type="match status" value="1"/>
</dbReference>
<evidence type="ECO:0000313" key="12">
    <source>
        <dbReference type="EMBL" id="OAQ08784.1"/>
    </source>
</evidence>
<dbReference type="Pfam" id="PF02699">
    <property type="entry name" value="YajC"/>
    <property type="match status" value="1"/>
</dbReference>
<dbReference type="GO" id="GO:0005886">
    <property type="term" value="C:plasma membrane"/>
    <property type="evidence" value="ECO:0007669"/>
    <property type="project" value="UniProtKB-SubCell"/>
</dbReference>
<evidence type="ECO:0000256" key="2">
    <source>
        <dbReference type="ARBA" id="ARBA00006742"/>
    </source>
</evidence>
<dbReference type="SMART" id="SM01323">
    <property type="entry name" value="YajC"/>
    <property type="match status" value="1"/>
</dbReference>
<evidence type="ECO:0000256" key="3">
    <source>
        <dbReference type="ARBA" id="ARBA00022448"/>
    </source>
</evidence>
<dbReference type="OrthoDB" id="9800132at2"/>
<dbReference type="PANTHER" id="PTHR33909">
    <property type="entry name" value="SEC TRANSLOCON ACCESSORY COMPLEX SUBUNIT YAJC"/>
    <property type="match status" value="1"/>
</dbReference>
<keyword evidence="5 11" id="KW-0812">Transmembrane</keyword>
<evidence type="ECO:0000256" key="5">
    <source>
        <dbReference type="ARBA" id="ARBA00022692"/>
    </source>
</evidence>
<evidence type="ECO:0000256" key="9">
    <source>
        <dbReference type="ARBA" id="ARBA00023136"/>
    </source>
</evidence>
<evidence type="ECO:0000256" key="10">
    <source>
        <dbReference type="SAM" id="MobiDB-lite"/>
    </source>
</evidence>
<feature type="compositionally biased region" description="Low complexity" evidence="10">
    <location>
        <begin position="89"/>
        <end position="98"/>
    </location>
</feature>
<sequence length="123" mass="13538">MKGGGLYSIIMIVVLFGLMYFMMIRPQKKQQQQWQNMINNLKKGDHVVTRGGLHGVIDSIDKANKTVTLDCDGIFLTFSLNAIGNVQSAPAAQQTQPAAKEEKAAEPAKEEKADSQAEDKETK</sequence>
<keyword evidence="6" id="KW-0653">Protein transport</keyword>
<feature type="transmembrane region" description="Helical" evidence="11">
    <location>
        <begin position="6"/>
        <end position="24"/>
    </location>
</feature>
<proteinExistence type="inferred from homology"/>
<dbReference type="AlphaFoldDB" id="A0A179C7J9"/>
<evidence type="ECO:0000313" key="13">
    <source>
        <dbReference type="Proteomes" id="UP000078520"/>
    </source>
</evidence>
<keyword evidence="4" id="KW-1003">Cell membrane</keyword>
<evidence type="ECO:0000256" key="1">
    <source>
        <dbReference type="ARBA" id="ARBA00004162"/>
    </source>
</evidence>
<keyword evidence="7 11" id="KW-1133">Transmembrane helix</keyword>
<dbReference type="PANTHER" id="PTHR33909:SF1">
    <property type="entry name" value="SEC TRANSLOCON ACCESSORY COMPLEX SUBUNIT YAJC"/>
    <property type="match status" value="1"/>
</dbReference>
<dbReference type="InterPro" id="IPR003849">
    <property type="entry name" value="Preprotein_translocase_YajC"/>
</dbReference>
<evidence type="ECO:0000256" key="6">
    <source>
        <dbReference type="ARBA" id="ARBA00022927"/>
    </source>
</evidence>
<dbReference type="RefSeq" id="WP_064208091.1">
    <property type="nucleotide sequence ID" value="NZ_LVKC01000010.1"/>
</dbReference>
<evidence type="ECO:0000256" key="7">
    <source>
        <dbReference type="ARBA" id="ARBA00022989"/>
    </source>
</evidence>
<gene>
    <name evidence="12" type="ORF">A3O14_02335</name>
</gene>
<name>A0A179C7J9_9LACO</name>
<protein>
    <submittedName>
        <fullName evidence="12">Preprotein translocase subunit YajC</fullName>
    </submittedName>
</protein>
<dbReference type="PRINTS" id="PR01853">
    <property type="entry name" value="YAJCTRNLCASE"/>
</dbReference>
<accession>A0A179C7J9</accession>
<evidence type="ECO:0000256" key="11">
    <source>
        <dbReference type="SAM" id="Phobius"/>
    </source>
</evidence>
<evidence type="ECO:0000256" key="4">
    <source>
        <dbReference type="ARBA" id="ARBA00022475"/>
    </source>
</evidence>
<comment type="subcellular location">
    <subcellularLocation>
        <location evidence="1">Cell membrane</location>
        <topology evidence="1">Single-pass membrane protein</topology>
    </subcellularLocation>
</comment>
<organism evidence="12 13">
    <name type="scientific">Ligilactobacillus aviarius</name>
    <dbReference type="NCBI Taxonomy" id="1606"/>
    <lineage>
        <taxon>Bacteria</taxon>
        <taxon>Bacillati</taxon>
        <taxon>Bacillota</taxon>
        <taxon>Bacilli</taxon>
        <taxon>Lactobacillales</taxon>
        <taxon>Lactobacillaceae</taxon>
        <taxon>Ligilactobacillus</taxon>
    </lineage>
</organism>
<dbReference type="GO" id="GO:0015031">
    <property type="term" value="P:protein transport"/>
    <property type="evidence" value="ECO:0007669"/>
    <property type="project" value="UniProtKB-KW"/>
</dbReference>
<keyword evidence="9 11" id="KW-0472">Membrane</keyword>
<feature type="compositionally biased region" description="Basic and acidic residues" evidence="10">
    <location>
        <begin position="99"/>
        <end position="123"/>
    </location>
</feature>
<reference evidence="13" key="1">
    <citation type="submission" date="2016-03" db="EMBL/GenBank/DDBJ databases">
        <authorList>
            <person name="Johnson T.J."/>
            <person name="Youmans B."/>
            <person name="Case K."/>
            <person name="Noll S."/>
        </authorList>
    </citation>
    <scope>NUCLEOTIDE SEQUENCE [LARGE SCALE GENOMIC DNA]</scope>
    <source>
        <strain evidence="13">UMNLAv8</strain>
    </source>
</reference>
<dbReference type="EMBL" id="LVKI01000006">
    <property type="protein sequence ID" value="OAQ08784.1"/>
    <property type="molecule type" value="Genomic_DNA"/>
</dbReference>
<keyword evidence="8" id="KW-0811">Translocation</keyword>
<dbReference type="Proteomes" id="UP000078520">
    <property type="component" value="Unassembled WGS sequence"/>
</dbReference>
<evidence type="ECO:0000256" key="8">
    <source>
        <dbReference type="ARBA" id="ARBA00023010"/>
    </source>
</evidence>